<dbReference type="RefSeq" id="WP_136359873.1">
    <property type="nucleotide sequence ID" value="NZ_SSNY01000013.1"/>
</dbReference>
<comment type="function">
    <text evidence="10">Component of the sulfite reductase complex that catalyzes the 6-electron reduction of sulfite to sulfide. This is one of several activities required for the biosynthesis of L-cysteine from sulfate. The flavoprotein component catalyzes the electron flow from NADPH -&gt; FAD -&gt; FMN to the hemoprotein component.</text>
</comment>
<evidence type="ECO:0000259" key="12">
    <source>
        <dbReference type="PROSITE" id="PS51384"/>
    </source>
</evidence>
<proteinExistence type="predicted"/>
<dbReference type="PIRSF" id="PIRSF000207">
    <property type="entry name" value="SiR-FP_CysJ"/>
    <property type="match status" value="1"/>
</dbReference>
<dbReference type="SUPFAM" id="SSF63380">
    <property type="entry name" value="Riboflavin synthase domain-like"/>
    <property type="match status" value="1"/>
</dbReference>
<evidence type="ECO:0000256" key="4">
    <source>
        <dbReference type="ARBA" id="ARBA00022643"/>
    </source>
</evidence>
<sequence>MTALEFPGPGLNVDQWNQIGALATSLRPGQALWLSGYFAGLDHAARGFGAEAPALLQDGGVRAVAAPAAVATRTLTILYGSETGNSAALAKALATAARAKGIEPTVADMAYYKPRRLKEEQDLLILASTHGEGEPPRSAAGFFEFVEGRKAPRLEGVRYSVLALGDSTYEFFCGAGKRLDERLAELGATRIRERVDCDVDYDEPSAGWIAAVADDLAPAKASAVHATVAALQSSTAAVSAFDKRNPFTATVTENLLLTGRGSSKETRHVELSIEGSGLTFEPGDALGIVPRNDPALVESLLGALGLDAAATVAVKDRSLSLGEALGGTFEITAATPRFLDQWAELSGAGELQALRGEGAAEARRAFLEGNHVIDIVKRFPVPGVDAASFTAGLRPLQPRLYSIASSQGLAPDEVHLTVSTVRYDLNGMARNGVASGHLADRCDLDVELPVYVQANPHFRLPGDDVPIIMIGAGTGVAPYRAFLQEREARGAAGKSWLFFGERNFDSDFLYQTEWQGFLKDEVLSRMNVAFSRDGAEKVYVQHRIAAEAREVYSWLEDGAHIYVCGDGAKLAPDVQKALVAVVQEQGGKSQEAAADYVAALQASHRYQIDVY</sequence>
<evidence type="ECO:0000256" key="3">
    <source>
        <dbReference type="ARBA" id="ARBA00022630"/>
    </source>
</evidence>
<comment type="subunit">
    <text evidence="10">Alpha(8)-beta(8). The alpha component is a flavoprotein, the beta component is a hemoprotein.</text>
</comment>
<dbReference type="InterPro" id="IPR017938">
    <property type="entry name" value="Riboflavin_synthase-like_b-brl"/>
</dbReference>
<dbReference type="Gene3D" id="2.40.30.10">
    <property type="entry name" value="Translation factors"/>
    <property type="match status" value="1"/>
</dbReference>
<dbReference type="InterPro" id="IPR001709">
    <property type="entry name" value="Flavoprot_Pyr_Nucl_cyt_Rdtase"/>
</dbReference>
<dbReference type="InterPro" id="IPR017927">
    <property type="entry name" value="FAD-bd_FR_type"/>
</dbReference>
<dbReference type="Gene3D" id="3.40.50.80">
    <property type="entry name" value="Nucleotide-binding domain of ferredoxin-NADP reductase (FNR) module"/>
    <property type="match status" value="1"/>
</dbReference>
<dbReference type="SUPFAM" id="SSF52218">
    <property type="entry name" value="Flavoproteins"/>
    <property type="match status" value="1"/>
</dbReference>
<comment type="cofactor">
    <cofactor evidence="10">
        <name>FMN</name>
        <dbReference type="ChEBI" id="CHEBI:58210"/>
    </cofactor>
    <text evidence="10">Binds 1 FMN per subunit.</text>
</comment>
<evidence type="ECO:0000259" key="11">
    <source>
        <dbReference type="PROSITE" id="PS50902"/>
    </source>
</evidence>
<evidence type="ECO:0000256" key="10">
    <source>
        <dbReference type="PIRNR" id="PIRNR000207"/>
    </source>
</evidence>
<dbReference type="PANTHER" id="PTHR19384">
    <property type="entry name" value="NITRIC OXIDE SYNTHASE-RELATED"/>
    <property type="match status" value="1"/>
</dbReference>
<evidence type="ECO:0000256" key="2">
    <source>
        <dbReference type="ARBA" id="ARBA00022605"/>
    </source>
</evidence>
<dbReference type="EMBL" id="SSNY01000013">
    <property type="protein sequence ID" value="THF55101.1"/>
    <property type="molecule type" value="Genomic_DNA"/>
</dbReference>
<dbReference type="InterPro" id="IPR029039">
    <property type="entry name" value="Flavoprotein-like_sf"/>
</dbReference>
<keyword evidence="2 10" id="KW-0028">Amino-acid biosynthesis</keyword>
<dbReference type="InterPro" id="IPR008254">
    <property type="entry name" value="Flavodoxin/NO_synth"/>
</dbReference>
<evidence type="ECO:0000256" key="9">
    <source>
        <dbReference type="ARBA" id="ARBA00023192"/>
    </source>
</evidence>
<dbReference type="PRINTS" id="PR00371">
    <property type="entry name" value="FPNCR"/>
</dbReference>
<name>A0ABY2Q516_9HYPH</name>
<comment type="cofactor">
    <cofactor evidence="10">
        <name>FAD</name>
        <dbReference type="ChEBI" id="CHEBI:57692"/>
    </cofactor>
    <text evidence="10">Binds 1 FAD per subunit.</text>
</comment>
<keyword evidence="7 10" id="KW-0249">Electron transport</keyword>
<comment type="caution">
    <text evidence="13">The sequence shown here is derived from an EMBL/GenBank/DDBJ whole genome shotgun (WGS) entry which is preliminary data.</text>
</comment>
<evidence type="ECO:0000256" key="6">
    <source>
        <dbReference type="ARBA" id="ARBA00022857"/>
    </source>
</evidence>
<evidence type="ECO:0000256" key="5">
    <source>
        <dbReference type="ARBA" id="ARBA00022827"/>
    </source>
</evidence>
<keyword evidence="4 10" id="KW-0288">FMN</keyword>
<evidence type="ECO:0000313" key="13">
    <source>
        <dbReference type="EMBL" id="THF55101.1"/>
    </source>
</evidence>
<dbReference type="SUPFAM" id="SSF52343">
    <property type="entry name" value="Ferredoxin reductase-like, C-terminal NADP-linked domain"/>
    <property type="match status" value="1"/>
</dbReference>
<keyword evidence="8 10" id="KW-0560">Oxidoreductase</keyword>
<keyword evidence="9 10" id="KW-0198">Cysteine biosynthesis</keyword>
<dbReference type="Gene3D" id="1.20.990.10">
    <property type="entry name" value="NADPH-cytochrome p450 Reductase, Chain A, domain 3"/>
    <property type="match status" value="1"/>
</dbReference>
<dbReference type="PROSITE" id="PS51384">
    <property type="entry name" value="FAD_FR"/>
    <property type="match status" value="1"/>
</dbReference>
<evidence type="ECO:0000256" key="7">
    <source>
        <dbReference type="ARBA" id="ARBA00022982"/>
    </source>
</evidence>
<dbReference type="Pfam" id="PF00175">
    <property type="entry name" value="NAD_binding_1"/>
    <property type="match status" value="1"/>
</dbReference>
<dbReference type="CDD" id="cd06199">
    <property type="entry name" value="SiR"/>
    <property type="match status" value="1"/>
</dbReference>
<dbReference type="Proteomes" id="UP000306441">
    <property type="component" value="Unassembled WGS sequence"/>
</dbReference>
<keyword evidence="6 10" id="KW-0521">NADP</keyword>
<dbReference type="GO" id="GO:0004783">
    <property type="term" value="F:sulfite reductase (NADPH) activity"/>
    <property type="evidence" value="ECO:0007669"/>
    <property type="project" value="UniProtKB-EC"/>
</dbReference>
<feature type="domain" description="FAD-binding FR-type" evidence="12">
    <location>
        <begin position="244"/>
        <end position="461"/>
    </location>
</feature>
<comment type="pathway">
    <text evidence="10">Sulfur metabolism; hydrogen sulfide biosynthesis; hydrogen sulfide from sulfite (NADPH route): step 1/1.</text>
</comment>
<evidence type="ECO:0000256" key="1">
    <source>
        <dbReference type="ARBA" id="ARBA00022448"/>
    </source>
</evidence>
<evidence type="ECO:0000313" key="14">
    <source>
        <dbReference type="Proteomes" id="UP000306441"/>
    </source>
</evidence>
<dbReference type="InterPro" id="IPR010199">
    <property type="entry name" value="CysJ"/>
</dbReference>
<protein>
    <recommendedName>
        <fullName evidence="10">Sulfite reductase [NADPH] flavoprotein alpha-component</fullName>
        <shortName evidence="10">SiR-FP</shortName>
        <ecNumber evidence="10">1.8.1.2</ecNumber>
    </recommendedName>
</protein>
<dbReference type="InterPro" id="IPR001094">
    <property type="entry name" value="Flavdoxin-like"/>
</dbReference>
<organism evidence="13 14">
    <name type="scientific">Ollibium composti</name>
    <dbReference type="NCBI Taxonomy" id="2675109"/>
    <lineage>
        <taxon>Bacteria</taxon>
        <taxon>Pseudomonadati</taxon>
        <taxon>Pseudomonadota</taxon>
        <taxon>Alphaproteobacteria</taxon>
        <taxon>Hyphomicrobiales</taxon>
        <taxon>Phyllobacteriaceae</taxon>
        <taxon>Ollibium</taxon>
    </lineage>
</organism>
<dbReference type="Pfam" id="PF00667">
    <property type="entry name" value="FAD_binding_1"/>
    <property type="match status" value="1"/>
</dbReference>
<dbReference type="InterPro" id="IPR001433">
    <property type="entry name" value="OxRdtase_FAD/NAD-bd"/>
</dbReference>
<gene>
    <name evidence="13" type="ORF">E6C48_19635</name>
</gene>
<feature type="domain" description="Flavodoxin-like" evidence="11">
    <location>
        <begin position="75"/>
        <end position="213"/>
    </location>
</feature>
<dbReference type="Gene3D" id="3.40.50.360">
    <property type="match status" value="1"/>
</dbReference>
<keyword evidence="5 10" id="KW-0274">FAD</keyword>
<evidence type="ECO:0000256" key="8">
    <source>
        <dbReference type="ARBA" id="ARBA00023002"/>
    </source>
</evidence>
<dbReference type="InterPro" id="IPR023173">
    <property type="entry name" value="NADPH_Cyt_P450_Rdtase_alpha"/>
</dbReference>
<dbReference type="PROSITE" id="PS50902">
    <property type="entry name" value="FLAVODOXIN_LIKE"/>
    <property type="match status" value="1"/>
</dbReference>
<accession>A0ABY2Q516</accession>
<keyword evidence="1 10" id="KW-0813">Transport</keyword>
<dbReference type="Pfam" id="PF00258">
    <property type="entry name" value="Flavodoxin_1"/>
    <property type="match status" value="1"/>
</dbReference>
<dbReference type="EC" id="1.8.1.2" evidence="10"/>
<keyword evidence="14" id="KW-1185">Reference proteome</keyword>
<dbReference type="NCBIfam" id="TIGR01931">
    <property type="entry name" value="cysJ"/>
    <property type="match status" value="1"/>
</dbReference>
<dbReference type="PANTHER" id="PTHR19384:SF128">
    <property type="entry name" value="NADPH OXIDOREDUCTASE A"/>
    <property type="match status" value="1"/>
</dbReference>
<reference evidence="13 14" key="1">
    <citation type="submission" date="2019-04" db="EMBL/GenBank/DDBJ databases">
        <title>Mesorhizobium composti sp. nov., isolated from compost.</title>
        <authorList>
            <person name="Lin S.-Y."/>
            <person name="Hameed A."/>
            <person name="Hsieh Y.-T."/>
            <person name="Young C.-C."/>
        </authorList>
    </citation>
    <scope>NUCLEOTIDE SEQUENCE [LARGE SCALE GENOMIC DNA]</scope>
    <source>
        <strain evidence="13 14">CC-YTH430</strain>
    </source>
</reference>
<keyword evidence="3 10" id="KW-0285">Flavoprotein</keyword>
<dbReference type="PRINTS" id="PR00369">
    <property type="entry name" value="FLAVODOXIN"/>
</dbReference>
<comment type="catalytic activity">
    <reaction evidence="10">
        <text>hydrogen sulfide + 3 NADP(+) + 3 H2O = sulfite + 3 NADPH + 4 H(+)</text>
        <dbReference type="Rhea" id="RHEA:13801"/>
        <dbReference type="ChEBI" id="CHEBI:15377"/>
        <dbReference type="ChEBI" id="CHEBI:15378"/>
        <dbReference type="ChEBI" id="CHEBI:17359"/>
        <dbReference type="ChEBI" id="CHEBI:29919"/>
        <dbReference type="ChEBI" id="CHEBI:57783"/>
        <dbReference type="ChEBI" id="CHEBI:58349"/>
        <dbReference type="EC" id="1.8.1.2"/>
    </reaction>
</comment>
<dbReference type="InterPro" id="IPR039261">
    <property type="entry name" value="FNR_nucleotide-bd"/>
</dbReference>
<dbReference type="InterPro" id="IPR003097">
    <property type="entry name" value="CysJ-like_FAD-binding"/>
</dbReference>